<keyword evidence="2" id="KW-0479">Metal-binding</keyword>
<feature type="region of interest" description="Disordered" evidence="6">
    <location>
        <begin position="218"/>
        <end position="376"/>
    </location>
</feature>
<gene>
    <name evidence="8" type="ORF">OAUR00152_LOCUS25273</name>
</gene>
<dbReference type="InterPro" id="IPR037278">
    <property type="entry name" value="ARFGAP/RecO"/>
</dbReference>
<dbReference type="InterPro" id="IPR038508">
    <property type="entry name" value="ArfGAP_dom_sf"/>
</dbReference>
<dbReference type="Gene3D" id="1.10.220.150">
    <property type="entry name" value="Arf GTPase activating protein"/>
    <property type="match status" value="1"/>
</dbReference>
<protein>
    <recommendedName>
        <fullName evidence="7">Arf-GAP domain-containing protein</fullName>
    </recommendedName>
</protein>
<dbReference type="InterPro" id="IPR001164">
    <property type="entry name" value="ArfGAP_dom"/>
</dbReference>
<dbReference type="GO" id="GO:0000139">
    <property type="term" value="C:Golgi membrane"/>
    <property type="evidence" value="ECO:0007669"/>
    <property type="project" value="GOC"/>
</dbReference>
<evidence type="ECO:0000256" key="1">
    <source>
        <dbReference type="ARBA" id="ARBA00022468"/>
    </source>
</evidence>
<dbReference type="PANTHER" id="PTHR45686:SF4">
    <property type="entry name" value="ADP-RIBOSYLATION FACTOR GTPASE ACTIVATING PROTEIN 3, ISOFORM H"/>
    <property type="match status" value="1"/>
</dbReference>
<name>A0A7S4JBZ0_9STRA</name>
<evidence type="ECO:0000256" key="3">
    <source>
        <dbReference type="ARBA" id="ARBA00022771"/>
    </source>
</evidence>
<keyword evidence="3 5" id="KW-0863">Zinc-finger</keyword>
<evidence type="ECO:0000256" key="4">
    <source>
        <dbReference type="ARBA" id="ARBA00022833"/>
    </source>
</evidence>
<dbReference type="PRINTS" id="PR00405">
    <property type="entry name" value="REVINTRACTNG"/>
</dbReference>
<accession>A0A7S4JBZ0</accession>
<dbReference type="Pfam" id="PF01412">
    <property type="entry name" value="ArfGap"/>
    <property type="match status" value="1"/>
</dbReference>
<dbReference type="AlphaFoldDB" id="A0A7S4JBZ0"/>
<keyword evidence="4" id="KW-0862">Zinc</keyword>
<dbReference type="GO" id="GO:0005096">
    <property type="term" value="F:GTPase activator activity"/>
    <property type="evidence" value="ECO:0007669"/>
    <property type="project" value="UniProtKB-KW"/>
</dbReference>
<feature type="compositionally biased region" description="Basic and acidic residues" evidence="6">
    <location>
        <begin position="355"/>
        <end position="376"/>
    </location>
</feature>
<evidence type="ECO:0000259" key="7">
    <source>
        <dbReference type="PROSITE" id="PS50115"/>
    </source>
</evidence>
<dbReference type="SMART" id="SM00105">
    <property type="entry name" value="ArfGap"/>
    <property type="match status" value="1"/>
</dbReference>
<dbReference type="EMBL" id="HBKQ01036674">
    <property type="protein sequence ID" value="CAE2258175.1"/>
    <property type="molecule type" value="Transcribed_RNA"/>
</dbReference>
<evidence type="ECO:0000256" key="5">
    <source>
        <dbReference type="PROSITE-ProRule" id="PRU00288"/>
    </source>
</evidence>
<dbReference type="PANTHER" id="PTHR45686">
    <property type="entry name" value="ADP-RIBOSYLATION FACTOR GTPASE ACTIVATING PROTEIN 3, ISOFORM H-RELATED"/>
    <property type="match status" value="1"/>
</dbReference>
<dbReference type="GO" id="GO:0048205">
    <property type="term" value="P:COPI coating of Golgi vesicle"/>
    <property type="evidence" value="ECO:0007669"/>
    <property type="project" value="TreeGrafter"/>
</dbReference>
<evidence type="ECO:0000256" key="2">
    <source>
        <dbReference type="ARBA" id="ARBA00022723"/>
    </source>
</evidence>
<dbReference type="PROSITE" id="PS50115">
    <property type="entry name" value="ARFGAP"/>
    <property type="match status" value="1"/>
</dbReference>
<proteinExistence type="predicted"/>
<evidence type="ECO:0000256" key="6">
    <source>
        <dbReference type="SAM" id="MobiDB-lite"/>
    </source>
</evidence>
<dbReference type="CDD" id="cd08831">
    <property type="entry name" value="ArfGap_ArfGap2_3_like"/>
    <property type="match status" value="1"/>
</dbReference>
<dbReference type="GO" id="GO:0008270">
    <property type="term" value="F:zinc ion binding"/>
    <property type="evidence" value="ECO:0007669"/>
    <property type="project" value="UniProtKB-KW"/>
</dbReference>
<feature type="domain" description="Arf-GAP" evidence="7">
    <location>
        <begin position="36"/>
        <end position="153"/>
    </location>
</feature>
<dbReference type="SUPFAM" id="SSF57863">
    <property type="entry name" value="ArfGap/RecO-like zinc finger"/>
    <property type="match status" value="1"/>
</dbReference>
<sequence>MSTPAYRTQTSGNVRDDGTVTAAGKGQICIPSADKNAQFKKLKNLQDNTVCFDCPNTRPTWASVNHGIFLCLDCSATHRSMGVHLTFVRSVDLDEWTQRQIDAMRIGGNKNARSFFRKHGFTDLSGGKKYKSKAAVSYRAELAKLVEVEAAKRGETTITESSAGGSTLLDNLDDTMKKQQNAEARQKIAAARSGTGAGSAGVLHAVNRKASDLDGARKLQVTPPNSGQLKLNPPGAGATGGAGAGPKLVLRKPSSGSSMGARMLKKKPSSGLSTKLRINKLSVGTGATSKDDDGFEDVAETQKRAAEADREAKQMKDDEEVARKLQEGLKVGGDNGSAKSAPKEVAPAPTLDSAAKAHDKKPATKPSEKKATNMEDNMNRLKNMTGDFFSGI</sequence>
<organism evidence="8">
    <name type="scientific">Odontella aurita</name>
    <dbReference type="NCBI Taxonomy" id="265563"/>
    <lineage>
        <taxon>Eukaryota</taxon>
        <taxon>Sar</taxon>
        <taxon>Stramenopiles</taxon>
        <taxon>Ochrophyta</taxon>
        <taxon>Bacillariophyta</taxon>
        <taxon>Mediophyceae</taxon>
        <taxon>Biddulphiophycidae</taxon>
        <taxon>Eupodiscales</taxon>
        <taxon>Odontellaceae</taxon>
        <taxon>Odontella</taxon>
    </lineage>
</organism>
<reference evidence="8" key="1">
    <citation type="submission" date="2021-01" db="EMBL/GenBank/DDBJ databases">
        <authorList>
            <person name="Corre E."/>
            <person name="Pelletier E."/>
            <person name="Niang G."/>
            <person name="Scheremetjew M."/>
            <person name="Finn R."/>
            <person name="Kale V."/>
            <person name="Holt S."/>
            <person name="Cochrane G."/>
            <person name="Meng A."/>
            <person name="Brown T."/>
            <person name="Cohen L."/>
        </authorList>
    </citation>
    <scope>NUCLEOTIDE SEQUENCE</scope>
    <source>
        <strain evidence="8">Isolate 1302-5</strain>
    </source>
</reference>
<keyword evidence="1" id="KW-0343">GTPase activation</keyword>
<feature type="compositionally biased region" description="Basic and acidic residues" evidence="6">
    <location>
        <begin position="300"/>
        <end position="327"/>
    </location>
</feature>
<evidence type="ECO:0000313" key="8">
    <source>
        <dbReference type="EMBL" id="CAE2258175.1"/>
    </source>
</evidence>